<dbReference type="InterPro" id="IPR001254">
    <property type="entry name" value="Trypsin_dom"/>
</dbReference>
<dbReference type="PRINTS" id="PR00722">
    <property type="entry name" value="CHYMOTRYPSIN"/>
</dbReference>
<dbReference type="InterPro" id="IPR043504">
    <property type="entry name" value="Peptidase_S1_PA_chymotrypsin"/>
</dbReference>
<comment type="caution">
    <text evidence="4">The sequence shown here is derived from an EMBL/GenBank/DDBJ whole genome shotgun (WGS) entry which is preliminary data.</text>
</comment>
<dbReference type="SMART" id="SM00020">
    <property type="entry name" value="Tryp_SPc"/>
    <property type="match status" value="1"/>
</dbReference>
<dbReference type="PROSITE" id="PS50240">
    <property type="entry name" value="TRYPSIN_DOM"/>
    <property type="match status" value="1"/>
</dbReference>
<accession>A0A8K0DLD1</accession>
<name>A0A8K0DLD1_IGNLU</name>
<feature type="domain" description="Peptidase S1" evidence="3">
    <location>
        <begin position="26"/>
        <end position="269"/>
    </location>
</feature>
<dbReference type="AlphaFoldDB" id="A0A8K0DLD1"/>
<dbReference type="PANTHER" id="PTHR24253">
    <property type="entry name" value="TRANSMEMBRANE PROTEASE SERINE"/>
    <property type="match status" value="1"/>
</dbReference>
<proteinExistence type="predicted"/>
<feature type="chain" id="PRO_5035426577" description="Peptidase S1 domain-containing protein" evidence="2">
    <location>
        <begin position="21"/>
        <end position="319"/>
    </location>
</feature>
<gene>
    <name evidence="4" type="ORF">ILUMI_00564</name>
</gene>
<dbReference type="Gene3D" id="2.40.10.10">
    <property type="entry name" value="Trypsin-like serine proteases"/>
    <property type="match status" value="2"/>
</dbReference>
<dbReference type="InterPro" id="IPR009003">
    <property type="entry name" value="Peptidase_S1_PA"/>
</dbReference>
<organism evidence="4 5">
    <name type="scientific">Ignelater luminosus</name>
    <name type="common">Cucubano</name>
    <name type="synonym">Pyrophorus luminosus</name>
    <dbReference type="NCBI Taxonomy" id="2038154"/>
    <lineage>
        <taxon>Eukaryota</taxon>
        <taxon>Metazoa</taxon>
        <taxon>Ecdysozoa</taxon>
        <taxon>Arthropoda</taxon>
        <taxon>Hexapoda</taxon>
        <taxon>Insecta</taxon>
        <taxon>Pterygota</taxon>
        <taxon>Neoptera</taxon>
        <taxon>Endopterygota</taxon>
        <taxon>Coleoptera</taxon>
        <taxon>Polyphaga</taxon>
        <taxon>Elateriformia</taxon>
        <taxon>Elateroidea</taxon>
        <taxon>Elateridae</taxon>
        <taxon>Agrypninae</taxon>
        <taxon>Pyrophorini</taxon>
        <taxon>Ignelater</taxon>
    </lineage>
</organism>
<dbReference type="OrthoDB" id="5597713at2759"/>
<dbReference type="InterPro" id="IPR001314">
    <property type="entry name" value="Peptidase_S1A"/>
</dbReference>
<evidence type="ECO:0000313" key="4">
    <source>
        <dbReference type="EMBL" id="KAF2905612.1"/>
    </source>
</evidence>
<evidence type="ECO:0000313" key="5">
    <source>
        <dbReference type="Proteomes" id="UP000801492"/>
    </source>
</evidence>
<dbReference type="PANTHER" id="PTHR24253:SF153">
    <property type="entry name" value="SERINE PROTEASE HEPSIN"/>
    <property type="match status" value="1"/>
</dbReference>
<reference evidence="4" key="1">
    <citation type="submission" date="2019-08" db="EMBL/GenBank/DDBJ databases">
        <title>The genome of the North American firefly Photinus pyralis.</title>
        <authorList>
            <consortium name="Photinus pyralis genome working group"/>
            <person name="Fallon T.R."/>
            <person name="Sander Lower S.E."/>
            <person name="Weng J.-K."/>
        </authorList>
    </citation>
    <scope>NUCLEOTIDE SEQUENCE</scope>
    <source>
        <strain evidence="4">TRF0915ILg1</strain>
        <tissue evidence="4">Whole body</tissue>
    </source>
</reference>
<sequence length="319" mass="35844">MNSFLSYIFLITFKAQFILAVHEKEVAEGLEAKPGQFPYAAQVSVCCSQHLYCVWGGASLISPSWILTAGRLFPSDNKMLKAIEGNGNAVVYMGSLLYYVSGAHNRTIVKIKRHAKYNRSTLENDIAVAELNKPYILRDHINVVKLPSVFTRKHRKCTLVGHGLMTNFKGIRVVLRMNPLKYENITLATTAELNNASIPDIYLSYNSNLFSIRKSEFGYITAGDRGGPLVCGGLQFGILSFALEVACSVYINRYVQVNKYINFIIKHVPRAHVRKAITRRVSVKKPHPFGYLKSGAKCYEILLEFLVIQLLLSLSNYLL</sequence>
<dbReference type="GO" id="GO:0004252">
    <property type="term" value="F:serine-type endopeptidase activity"/>
    <property type="evidence" value="ECO:0007669"/>
    <property type="project" value="InterPro"/>
</dbReference>
<feature type="signal peptide" evidence="2">
    <location>
        <begin position="1"/>
        <end position="20"/>
    </location>
</feature>
<dbReference type="SUPFAM" id="SSF50494">
    <property type="entry name" value="Trypsin-like serine proteases"/>
    <property type="match status" value="1"/>
</dbReference>
<dbReference type="Pfam" id="PF00089">
    <property type="entry name" value="Trypsin"/>
    <property type="match status" value="1"/>
</dbReference>
<keyword evidence="5" id="KW-1185">Reference proteome</keyword>
<dbReference type="Proteomes" id="UP000801492">
    <property type="component" value="Unassembled WGS sequence"/>
</dbReference>
<dbReference type="GO" id="GO:0006508">
    <property type="term" value="P:proteolysis"/>
    <property type="evidence" value="ECO:0007669"/>
    <property type="project" value="InterPro"/>
</dbReference>
<evidence type="ECO:0000259" key="3">
    <source>
        <dbReference type="PROSITE" id="PS50240"/>
    </source>
</evidence>
<evidence type="ECO:0000256" key="1">
    <source>
        <dbReference type="ARBA" id="ARBA00023157"/>
    </source>
</evidence>
<protein>
    <recommendedName>
        <fullName evidence="3">Peptidase S1 domain-containing protein</fullName>
    </recommendedName>
</protein>
<keyword evidence="2" id="KW-0732">Signal</keyword>
<dbReference type="EMBL" id="VTPC01000488">
    <property type="protein sequence ID" value="KAF2905612.1"/>
    <property type="molecule type" value="Genomic_DNA"/>
</dbReference>
<keyword evidence="1" id="KW-1015">Disulfide bond</keyword>
<evidence type="ECO:0000256" key="2">
    <source>
        <dbReference type="SAM" id="SignalP"/>
    </source>
</evidence>